<dbReference type="PRINTS" id="PR00173">
    <property type="entry name" value="EDTRNSPORT"/>
</dbReference>
<dbReference type="GO" id="GO:0005886">
    <property type="term" value="C:plasma membrane"/>
    <property type="evidence" value="ECO:0007669"/>
    <property type="project" value="UniProtKB-SubCell"/>
</dbReference>
<keyword evidence="5 7" id="KW-1133">Transmembrane helix</keyword>
<sequence>MATNKLTRNILIALVLGLVVGYIINLTAGSPEATREIARYLGIITQLFLRLIKMIIAPLVLSTLIVGVAHMGSGGSIGRTFARTLAWFIVASVASLSLGILMVNILQPGVGVGLTLPDAAASSGITKAAFDATTFFPNLVPKSIFEAMATNEILQIVVFSLFAGVGLIAIGEQGAPIIRGLDALMHLMLKITGYVMQTAPFAVFAAVASSIAVEGLGIIITFGKFIGSFYLGLGMLWVLLLSAGAFVIGAANVKRLIGTIREPFLITFATASSEAAYPKMIEALDRFGVPTRITSFVLPLGYSFNLDGSMMYCAFASIFIAQAYGIELTLAQEIFMLGLLMITSKGIAGVPRASLVVIAATLPYFGIPEAGLLLILAVDHFLDMGRSATNVIGNAVATAVIAKWDEADVVKAAAASALLAKPAE</sequence>
<evidence type="ECO:0000313" key="8">
    <source>
        <dbReference type="EMBL" id="MBB6228160.1"/>
    </source>
</evidence>
<comment type="subcellular location">
    <subcellularLocation>
        <location evidence="1">Cell membrane</location>
        <topology evidence="1">Multi-pass membrane protein</topology>
    </subcellularLocation>
</comment>
<dbReference type="SUPFAM" id="SSF118215">
    <property type="entry name" value="Proton glutamate symport protein"/>
    <property type="match status" value="1"/>
</dbReference>
<gene>
    <name evidence="8" type="ORF">FHS79_002345</name>
</gene>
<reference evidence="8 9" key="1">
    <citation type="submission" date="2020-08" db="EMBL/GenBank/DDBJ databases">
        <title>Genomic Encyclopedia of Type Strains, Phase IV (KMG-IV): sequencing the most valuable type-strain genomes for metagenomic binning, comparative biology and taxonomic classification.</title>
        <authorList>
            <person name="Goeker M."/>
        </authorList>
    </citation>
    <scope>NUCLEOTIDE SEQUENCE [LARGE SCALE GENOMIC DNA]</scope>
    <source>
        <strain evidence="8 9">DSM 102189</strain>
    </source>
</reference>
<dbReference type="AlphaFoldDB" id="A0A841L6W1"/>
<accession>A0A841L6W1</accession>
<dbReference type="InterPro" id="IPR036458">
    <property type="entry name" value="Na:dicarbo_symporter_sf"/>
</dbReference>
<name>A0A841L6W1_9SPHN</name>
<feature type="transmembrane region" description="Helical" evidence="7">
    <location>
        <begin position="9"/>
        <end position="28"/>
    </location>
</feature>
<feature type="transmembrane region" description="Helical" evidence="7">
    <location>
        <begin position="48"/>
        <end position="72"/>
    </location>
</feature>
<evidence type="ECO:0000256" key="3">
    <source>
        <dbReference type="ARBA" id="ARBA00022475"/>
    </source>
</evidence>
<dbReference type="InterPro" id="IPR001991">
    <property type="entry name" value="Na-dicarboxylate_symporter"/>
</dbReference>
<protein>
    <submittedName>
        <fullName evidence="8">Na+/H+-dicarboxylate symporter</fullName>
    </submittedName>
</protein>
<keyword evidence="9" id="KW-1185">Reference proteome</keyword>
<keyword evidence="2" id="KW-0813">Transport</keyword>
<dbReference type="PANTHER" id="PTHR42865">
    <property type="entry name" value="PROTON/GLUTAMATE-ASPARTATE SYMPORTER"/>
    <property type="match status" value="1"/>
</dbReference>
<dbReference type="RefSeq" id="WP_184199987.1">
    <property type="nucleotide sequence ID" value="NZ_JACIIV010000016.1"/>
</dbReference>
<dbReference type="PANTHER" id="PTHR42865:SF7">
    <property type="entry name" value="PROTON_GLUTAMATE-ASPARTATE SYMPORTER"/>
    <property type="match status" value="1"/>
</dbReference>
<feature type="transmembrane region" description="Helical" evidence="7">
    <location>
        <begin position="355"/>
        <end position="378"/>
    </location>
</feature>
<organism evidence="8 9">
    <name type="scientific">Polymorphobacter multimanifer</name>
    <dbReference type="NCBI Taxonomy" id="1070431"/>
    <lineage>
        <taxon>Bacteria</taxon>
        <taxon>Pseudomonadati</taxon>
        <taxon>Pseudomonadota</taxon>
        <taxon>Alphaproteobacteria</taxon>
        <taxon>Sphingomonadales</taxon>
        <taxon>Sphingosinicellaceae</taxon>
        <taxon>Polymorphobacter</taxon>
    </lineage>
</organism>
<comment type="caution">
    <text evidence="8">The sequence shown here is derived from an EMBL/GenBank/DDBJ whole genome shotgun (WGS) entry which is preliminary data.</text>
</comment>
<feature type="transmembrane region" description="Helical" evidence="7">
    <location>
        <begin position="312"/>
        <end position="335"/>
    </location>
</feature>
<evidence type="ECO:0000256" key="5">
    <source>
        <dbReference type="ARBA" id="ARBA00022989"/>
    </source>
</evidence>
<dbReference type="EMBL" id="JACIIV010000016">
    <property type="protein sequence ID" value="MBB6228160.1"/>
    <property type="molecule type" value="Genomic_DNA"/>
</dbReference>
<dbReference type="Gene3D" id="1.10.3860.10">
    <property type="entry name" value="Sodium:dicarboxylate symporter"/>
    <property type="match status" value="1"/>
</dbReference>
<feature type="transmembrane region" description="Helical" evidence="7">
    <location>
        <begin position="153"/>
        <end position="178"/>
    </location>
</feature>
<feature type="transmembrane region" description="Helical" evidence="7">
    <location>
        <begin position="84"/>
        <end position="106"/>
    </location>
</feature>
<dbReference type="Pfam" id="PF00375">
    <property type="entry name" value="SDF"/>
    <property type="match status" value="1"/>
</dbReference>
<evidence type="ECO:0000256" key="2">
    <source>
        <dbReference type="ARBA" id="ARBA00022448"/>
    </source>
</evidence>
<dbReference type="Proteomes" id="UP000538147">
    <property type="component" value="Unassembled WGS sequence"/>
</dbReference>
<dbReference type="GO" id="GO:0006835">
    <property type="term" value="P:dicarboxylic acid transport"/>
    <property type="evidence" value="ECO:0007669"/>
    <property type="project" value="TreeGrafter"/>
</dbReference>
<evidence type="ECO:0000256" key="4">
    <source>
        <dbReference type="ARBA" id="ARBA00022692"/>
    </source>
</evidence>
<feature type="transmembrane region" description="Helical" evidence="7">
    <location>
        <begin position="199"/>
        <end position="223"/>
    </location>
</feature>
<dbReference type="GO" id="GO:0015293">
    <property type="term" value="F:symporter activity"/>
    <property type="evidence" value="ECO:0007669"/>
    <property type="project" value="UniProtKB-KW"/>
</dbReference>
<feature type="transmembrane region" description="Helical" evidence="7">
    <location>
        <begin position="229"/>
        <end position="251"/>
    </location>
</feature>
<keyword evidence="3" id="KW-1003">Cell membrane</keyword>
<keyword evidence="6 7" id="KW-0472">Membrane</keyword>
<evidence type="ECO:0000313" key="9">
    <source>
        <dbReference type="Proteomes" id="UP000538147"/>
    </source>
</evidence>
<evidence type="ECO:0000256" key="7">
    <source>
        <dbReference type="SAM" id="Phobius"/>
    </source>
</evidence>
<evidence type="ECO:0000256" key="1">
    <source>
        <dbReference type="ARBA" id="ARBA00004651"/>
    </source>
</evidence>
<proteinExistence type="predicted"/>
<keyword evidence="4 7" id="KW-0812">Transmembrane</keyword>
<evidence type="ECO:0000256" key="6">
    <source>
        <dbReference type="ARBA" id="ARBA00023136"/>
    </source>
</evidence>